<proteinExistence type="predicted"/>
<evidence type="ECO:0000313" key="3">
    <source>
        <dbReference type="Proteomes" id="UP000253529"/>
    </source>
</evidence>
<feature type="region of interest" description="Disordered" evidence="1">
    <location>
        <begin position="89"/>
        <end position="111"/>
    </location>
</feature>
<accession>A0A366F1V5</accession>
<sequence length="299" mass="32748">MTIGRNSQAGSEQRRHRERSEAIQGRWAAVAPSDRPAALRCEQKTERFFPQEASGGMGCFVASLLAMTGLGVTGGCNCQGGCPRGAGQGARWEGASRRPGARDAHPPVERRDRRLRARLGRYGRCRSRAASSDLFPSLSKDARGDTHVSAHGILRRCRDEDGGMLADRQAGSAVTRDPPIAGALGAVRGQRPRLQPGVDDRGEPVQVLLLDVRQPGAFVASDSRPIESTLVLISSFRNKLSAEHSAYPAPSASHPSPASLNRRVPRIRRWRSSRSRRRRRSETSLIRNMILLRSILRNI</sequence>
<comment type="caution">
    <text evidence="2">The sequence shown here is derived from an EMBL/GenBank/DDBJ whole genome shotgun (WGS) entry which is preliminary data.</text>
</comment>
<name>A0A366F1V5_9HYPH</name>
<feature type="compositionally biased region" description="Polar residues" evidence="1">
    <location>
        <begin position="1"/>
        <end position="11"/>
    </location>
</feature>
<protein>
    <submittedName>
        <fullName evidence="2">Uncharacterized protein</fullName>
    </submittedName>
</protein>
<evidence type="ECO:0000313" key="2">
    <source>
        <dbReference type="EMBL" id="RBP08652.1"/>
    </source>
</evidence>
<reference evidence="2 3" key="1">
    <citation type="submission" date="2018-06" db="EMBL/GenBank/DDBJ databases">
        <title>Genomic Encyclopedia of Type Strains, Phase IV (KMG-IV): sequencing the most valuable type-strain genomes for metagenomic binning, comparative biology and taxonomic classification.</title>
        <authorList>
            <person name="Goeker M."/>
        </authorList>
    </citation>
    <scope>NUCLEOTIDE SEQUENCE [LARGE SCALE GENOMIC DNA]</scope>
    <source>
        <strain evidence="2 3">DSM 24875</strain>
    </source>
</reference>
<gene>
    <name evidence="2" type="ORF">DFR50_12438</name>
</gene>
<evidence type="ECO:0000256" key="1">
    <source>
        <dbReference type="SAM" id="MobiDB-lite"/>
    </source>
</evidence>
<keyword evidence="3" id="KW-1185">Reference proteome</keyword>
<dbReference type="EMBL" id="QNRK01000024">
    <property type="protein sequence ID" value="RBP08652.1"/>
    <property type="molecule type" value="Genomic_DNA"/>
</dbReference>
<feature type="region of interest" description="Disordered" evidence="1">
    <location>
        <begin position="1"/>
        <end position="23"/>
    </location>
</feature>
<dbReference type="Proteomes" id="UP000253529">
    <property type="component" value="Unassembled WGS sequence"/>
</dbReference>
<dbReference type="AlphaFoldDB" id="A0A366F1V5"/>
<feature type="compositionally biased region" description="Basic and acidic residues" evidence="1">
    <location>
        <begin position="12"/>
        <end position="21"/>
    </location>
</feature>
<organism evidence="2 3">
    <name type="scientific">Roseiarcus fermentans</name>
    <dbReference type="NCBI Taxonomy" id="1473586"/>
    <lineage>
        <taxon>Bacteria</taxon>
        <taxon>Pseudomonadati</taxon>
        <taxon>Pseudomonadota</taxon>
        <taxon>Alphaproteobacteria</taxon>
        <taxon>Hyphomicrobiales</taxon>
        <taxon>Roseiarcaceae</taxon>
        <taxon>Roseiarcus</taxon>
    </lineage>
</organism>
<feature type="compositionally biased region" description="Basic and acidic residues" evidence="1">
    <location>
        <begin position="94"/>
        <end position="111"/>
    </location>
</feature>